<evidence type="ECO:0000313" key="1">
    <source>
        <dbReference type="EMBL" id="QAY85674.1"/>
    </source>
</evidence>
<organism evidence="1 2">
    <name type="scientific">Pseudomonas arsenicoxydans</name>
    <dbReference type="NCBI Taxonomy" id="702115"/>
    <lineage>
        <taxon>Bacteria</taxon>
        <taxon>Pseudomonadati</taxon>
        <taxon>Pseudomonadota</taxon>
        <taxon>Gammaproteobacteria</taxon>
        <taxon>Pseudomonadales</taxon>
        <taxon>Pseudomonadaceae</taxon>
        <taxon>Pseudomonas</taxon>
    </lineage>
</organism>
<dbReference type="EMBL" id="CP024767">
    <property type="protein sequence ID" value="QAY85674.1"/>
    <property type="molecule type" value="Genomic_DNA"/>
</dbReference>
<sequence>MGASLLAMAVCQSTSMLTGAPSSRASSLPQGFAFDSLAPTERANSAPPSWLPGSTCCYRSVLLSRVSDAQTHARLTHGGSKWINRVLRQRDLRSAARRRHASPNAWKILK</sequence>
<protein>
    <submittedName>
        <fullName evidence="1">Uncharacterized protein</fullName>
    </submittedName>
</protein>
<reference evidence="1 2" key="1">
    <citation type="submission" date="2017-11" db="EMBL/GenBank/DDBJ databases">
        <title>Genome sequence of Pseudomonas arsenicoxydans ACM1.</title>
        <authorList>
            <person name="Nascimento F.X."/>
        </authorList>
    </citation>
    <scope>NUCLEOTIDE SEQUENCE [LARGE SCALE GENOMIC DNA]</scope>
    <source>
        <strain evidence="1 2">ACM1</strain>
    </source>
</reference>
<accession>A0A4V0YK26</accession>
<dbReference type="Proteomes" id="UP000291121">
    <property type="component" value="Chromosome"/>
</dbReference>
<dbReference type="AlphaFoldDB" id="A0A4V0YK26"/>
<evidence type="ECO:0000313" key="2">
    <source>
        <dbReference type="Proteomes" id="UP000291121"/>
    </source>
</evidence>
<proteinExistence type="predicted"/>
<keyword evidence="2" id="KW-1185">Reference proteome</keyword>
<name>A0A4V0YK26_9PSED</name>
<gene>
    <name evidence="1" type="ORF">CUN61_17530</name>
</gene>